<keyword evidence="2" id="KW-1185">Reference proteome</keyword>
<accession>A0A3N2D953</accession>
<reference evidence="1 2" key="1">
    <citation type="submission" date="2018-11" db="EMBL/GenBank/DDBJ databases">
        <title>Sequencing the genomes of 1000 actinobacteria strains.</title>
        <authorList>
            <person name="Klenk H.-P."/>
        </authorList>
    </citation>
    <scope>NUCLEOTIDE SEQUENCE [LARGE SCALE GENOMIC DNA]</scope>
    <source>
        <strain evidence="1 2">DSM 13521</strain>
    </source>
</reference>
<proteinExistence type="predicted"/>
<dbReference type="PANTHER" id="PTHR31118:SF12">
    <property type="entry name" value="CYCLASE-LIKE PROTEIN 2"/>
    <property type="match status" value="1"/>
</dbReference>
<evidence type="ECO:0000313" key="2">
    <source>
        <dbReference type="Proteomes" id="UP000275356"/>
    </source>
</evidence>
<dbReference type="AlphaFoldDB" id="A0A3N2D953"/>
<dbReference type="Proteomes" id="UP000275356">
    <property type="component" value="Unassembled WGS sequence"/>
</dbReference>
<dbReference type="EMBL" id="RKHQ01000001">
    <property type="protein sequence ID" value="ROR96222.1"/>
    <property type="molecule type" value="Genomic_DNA"/>
</dbReference>
<protein>
    <submittedName>
        <fullName evidence="1">Kynurenine formamidase</fullName>
    </submittedName>
</protein>
<sequence length="233" mass="25974">MAQRIVDLTLTISDNMPVQAAFQRPVYVTLQTHESSLAMGSGTPDDPHTSSWKYLGMVEHTGTHVDAFFHMNPNGLTIDRMPLEMFFGKAVCFDMTHVPDLGEITVEDLEEAQRRTGITVDGHIVLLNTGFHRRHYPDPHLFDVNPGLSVEATHWLADHGSVIHGVEGPSTDIMSTNLFPSHRVCRDRGITHYEWLVNLEELVGKGEFVFYGVPLRLDAGTGSPVRAFAIVEE</sequence>
<name>A0A3N2D953_9MICO</name>
<gene>
    <name evidence="1" type="ORF">EDD28_0801</name>
</gene>
<dbReference type="SUPFAM" id="SSF102198">
    <property type="entry name" value="Putative cyclase"/>
    <property type="match status" value="1"/>
</dbReference>
<dbReference type="GO" id="GO:0019441">
    <property type="term" value="P:L-tryptophan catabolic process to kynurenine"/>
    <property type="evidence" value="ECO:0007669"/>
    <property type="project" value="InterPro"/>
</dbReference>
<dbReference type="GO" id="GO:0004061">
    <property type="term" value="F:arylformamidase activity"/>
    <property type="evidence" value="ECO:0007669"/>
    <property type="project" value="InterPro"/>
</dbReference>
<dbReference type="InterPro" id="IPR037175">
    <property type="entry name" value="KFase_sf"/>
</dbReference>
<dbReference type="OrthoDB" id="7067800at2"/>
<dbReference type="RefSeq" id="WP_123738436.1">
    <property type="nucleotide sequence ID" value="NZ_RKHQ01000001.1"/>
</dbReference>
<dbReference type="Gene3D" id="3.50.30.50">
    <property type="entry name" value="Putative cyclase"/>
    <property type="match status" value="1"/>
</dbReference>
<dbReference type="Pfam" id="PF04199">
    <property type="entry name" value="Cyclase"/>
    <property type="match status" value="1"/>
</dbReference>
<dbReference type="InterPro" id="IPR007325">
    <property type="entry name" value="KFase/CYL"/>
</dbReference>
<evidence type="ECO:0000313" key="1">
    <source>
        <dbReference type="EMBL" id="ROR96222.1"/>
    </source>
</evidence>
<dbReference type="PANTHER" id="PTHR31118">
    <property type="entry name" value="CYCLASE-LIKE PROTEIN 2"/>
    <property type="match status" value="1"/>
</dbReference>
<organism evidence="1 2">
    <name type="scientific">Salana multivorans</name>
    <dbReference type="NCBI Taxonomy" id="120377"/>
    <lineage>
        <taxon>Bacteria</taxon>
        <taxon>Bacillati</taxon>
        <taxon>Actinomycetota</taxon>
        <taxon>Actinomycetes</taxon>
        <taxon>Micrococcales</taxon>
        <taxon>Beutenbergiaceae</taxon>
        <taxon>Salana</taxon>
    </lineage>
</organism>
<comment type="caution">
    <text evidence="1">The sequence shown here is derived from an EMBL/GenBank/DDBJ whole genome shotgun (WGS) entry which is preliminary data.</text>
</comment>